<reference evidence="2" key="1">
    <citation type="journal article" date="2018" name="Nat. Microbiol.">
        <title>Leveraging single-cell genomics to expand the fungal tree of life.</title>
        <authorList>
            <person name="Ahrendt S.R."/>
            <person name="Quandt C.A."/>
            <person name="Ciobanu D."/>
            <person name="Clum A."/>
            <person name="Salamov A."/>
            <person name="Andreopoulos B."/>
            <person name="Cheng J.F."/>
            <person name="Woyke T."/>
            <person name="Pelin A."/>
            <person name="Henrissat B."/>
            <person name="Reynolds N.K."/>
            <person name="Benny G.L."/>
            <person name="Smith M.E."/>
            <person name="James T.Y."/>
            <person name="Grigoriev I.V."/>
        </authorList>
    </citation>
    <scope>NUCLEOTIDE SEQUENCE [LARGE SCALE GENOMIC DNA]</scope>
</reference>
<proteinExistence type="predicted"/>
<organism evidence="1 2">
    <name type="scientific">Blyttiomyces helicus</name>
    <dbReference type="NCBI Taxonomy" id="388810"/>
    <lineage>
        <taxon>Eukaryota</taxon>
        <taxon>Fungi</taxon>
        <taxon>Fungi incertae sedis</taxon>
        <taxon>Chytridiomycota</taxon>
        <taxon>Chytridiomycota incertae sedis</taxon>
        <taxon>Chytridiomycetes</taxon>
        <taxon>Chytridiomycetes incertae sedis</taxon>
        <taxon>Blyttiomyces</taxon>
    </lineage>
</organism>
<dbReference type="AlphaFoldDB" id="A0A4P9W5L7"/>
<dbReference type="Proteomes" id="UP000269721">
    <property type="component" value="Unassembled WGS sequence"/>
</dbReference>
<dbReference type="EMBL" id="KZ997561">
    <property type="protein sequence ID" value="RKO87252.1"/>
    <property type="molecule type" value="Genomic_DNA"/>
</dbReference>
<evidence type="ECO:0000313" key="2">
    <source>
        <dbReference type="Proteomes" id="UP000269721"/>
    </source>
</evidence>
<protein>
    <submittedName>
        <fullName evidence="1">Uncharacterized protein</fullName>
    </submittedName>
</protein>
<accession>A0A4P9W5L7</accession>
<gene>
    <name evidence="1" type="ORF">BDK51DRAFT_37040</name>
</gene>
<keyword evidence="2" id="KW-1185">Reference proteome</keyword>
<sequence length="222" mass="22691">METRNRARPSAPPLVDLLSLRGAFGTASLPSTPPHGRRPEDPAAVVAAAARRVHSMGTRCSPHSARCVSSVTFCVRAPATPSRYPAKNTHPTPPISSGQTAWYPLSTTALNSTQFSLASVLPNSTTAQLVPVPGAYLDVKSAPTLTPAGEHLALLWAAADTNTTAFSGSVEPVAVYGFFVNGLSGSAVGVPLVFPTAAGYSVEPVVAADGTAIYVLADVAGG</sequence>
<evidence type="ECO:0000313" key="1">
    <source>
        <dbReference type="EMBL" id="RKO87252.1"/>
    </source>
</evidence>
<name>A0A4P9W5L7_9FUNG</name>